<proteinExistence type="predicted"/>
<accession>F2Q0T5</accession>
<dbReference type="CDD" id="cd02440">
    <property type="entry name" value="AdoMet_MTases"/>
    <property type="match status" value="1"/>
</dbReference>
<feature type="compositionally biased region" description="Low complexity" evidence="1">
    <location>
        <begin position="730"/>
        <end position="746"/>
    </location>
</feature>
<organism evidence="2 3">
    <name type="scientific">Trichophyton equinum (strain ATCC MYA-4606 / CBS 127.97)</name>
    <name type="common">Horse ringworm fungus</name>
    <dbReference type="NCBI Taxonomy" id="559882"/>
    <lineage>
        <taxon>Eukaryota</taxon>
        <taxon>Fungi</taxon>
        <taxon>Dikarya</taxon>
        <taxon>Ascomycota</taxon>
        <taxon>Pezizomycotina</taxon>
        <taxon>Eurotiomycetes</taxon>
        <taxon>Eurotiomycetidae</taxon>
        <taxon>Onygenales</taxon>
        <taxon>Arthrodermataceae</taxon>
        <taxon>Trichophyton</taxon>
    </lineage>
</organism>
<feature type="compositionally biased region" description="Basic and acidic residues" evidence="1">
    <location>
        <begin position="789"/>
        <end position="798"/>
    </location>
</feature>
<evidence type="ECO:0000256" key="1">
    <source>
        <dbReference type="SAM" id="MobiDB-lite"/>
    </source>
</evidence>
<dbReference type="SUPFAM" id="SSF53335">
    <property type="entry name" value="S-adenosyl-L-methionine-dependent methyltransferases"/>
    <property type="match status" value="1"/>
</dbReference>
<name>F2Q0T5_TRIEC</name>
<feature type="compositionally biased region" description="Polar residues" evidence="1">
    <location>
        <begin position="264"/>
        <end position="276"/>
    </location>
</feature>
<dbReference type="Gene3D" id="3.40.50.150">
    <property type="entry name" value="Vaccinia Virus protein VP39"/>
    <property type="match status" value="1"/>
</dbReference>
<feature type="region of interest" description="Disordered" evidence="1">
    <location>
        <begin position="21"/>
        <end position="622"/>
    </location>
</feature>
<feature type="compositionally biased region" description="Basic and acidic residues" evidence="1">
    <location>
        <begin position="387"/>
        <end position="403"/>
    </location>
</feature>
<feature type="region of interest" description="Disordered" evidence="1">
    <location>
        <begin position="1149"/>
        <end position="1171"/>
    </location>
</feature>
<feature type="region of interest" description="Disordered" evidence="1">
    <location>
        <begin position="1385"/>
        <end position="1444"/>
    </location>
</feature>
<feature type="compositionally biased region" description="Low complexity" evidence="1">
    <location>
        <begin position="1429"/>
        <end position="1444"/>
    </location>
</feature>
<feature type="compositionally biased region" description="Polar residues" evidence="1">
    <location>
        <begin position="453"/>
        <end position="527"/>
    </location>
</feature>
<keyword evidence="3" id="KW-1185">Reference proteome</keyword>
<feature type="compositionally biased region" description="Polar residues" evidence="1">
    <location>
        <begin position="79"/>
        <end position="96"/>
    </location>
</feature>
<evidence type="ECO:0000313" key="2">
    <source>
        <dbReference type="EMBL" id="EGE07753.1"/>
    </source>
</evidence>
<feature type="compositionally biased region" description="Polar residues" evidence="1">
    <location>
        <begin position="1394"/>
        <end position="1413"/>
    </location>
</feature>
<feature type="compositionally biased region" description="Low complexity" evidence="1">
    <location>
        <begin position="754"/>
        <end position="765"/>
    </location>
</feature>
<feature type="compositionally biased region" description="Polar residues" evidence="1">
    <location>
        <begin position="232"/>
        <end position="241"/>
    </location>
</feature>
<feature type="compositionally biased region" description="Polar residues" evidence="1">
    <location>
        <begin position="21"/>
        <end position="32"/>
    </location>
</feature>
<feature type="compositionally biased region" description="Polar residues" evidence="1">
    <location>
        <begin position="284"/>
        <end position="295"/>
    </location>
</feature>
<gene>
    <name evidence="2" type="ORF">TEQG_06785</name>
</gene>
<protein>
    <submittedName>
        <fullName evidence="2">Uncharacterized protein</fullName>
    </submittedName>
</protein>
<sequence length="1535" mass="166991">MVSRVAVQTVTYAPAQTLTRGSTTEIMMSSSRIPIPPTRASSGQGRPKQGTPKSSSIPRGRRDSSASESEEYSRLRMVRSNSSKKSSMEVNTSTGTPKHPSYSFMPTSRYYAAPPSNAPSPNLSSDTPQQSTSSIPSWKFGRPSLPESRPRNVLRRKAPSIEQYAEKNRARLQAPRSEKIDIEIPQIEAPDTIEPDFKESVPTRPAPVESAPTRPQYSTPTPSSQTPATEARPSTSGSQSRIPREFIGLSTSINTSNLPPPTPNFTGGSSPSTRYTDSPGMWSRGSTPTSLSSYSPGIVHPIHSSRLKQPSPTIFRNQRSRPNLAALSPFDETKRTGTPTTRLPRRSQTEPLPQLPDSGPGVRETRHQAPSHAEWQSTSTLPSEIKPTSENRNEDVCTPKLEEPSLPDSGAATRLSPSRPSRKGTEPLKLESSPVIWSNLASSRLPTHKRRGSASSNTRSKSPAISSSIVNASTDSLQSRDSTKITALSPPVGQTGSSARPQLRSITPQANLLRKTSLSGKETNLSNDTKELKEPKQQQYTTTAPRRLGFFPKKSKTVPEVTQSGLSEGRSRRCPSAGTGHEGYGKYAQRGRRTSIGSNTSRARSTSTSRSIGNNSVSSSHMGHEIDDFLLDRLEPVIISGGGLDGSALTRTQSSQSESYQSVISTTEPQALPPTLVHSPEPITPFSQPTLLDSGKHISPEVKRRRSFRNSKLFGGQKSTSNYLSVSQLRPSASRRPSDASIDSRSGIPYRDTPSSSSPPDSKPSNEPKKKKSEKSGRWNFFQRSNPNLREKKAKDDSGPTPEMPAAVTQVSTSRAVAHYAILDSEQLDSDSLEDILARVEESPPTEEEIETTTGLGLRTKHGQSILLPEPPVGLLNRASERRPSSPKVFFNKEVLPTISPPKNDRPSRLASVGRIPPVIPSSRSQHKPSLQSFSRPFSIGEGPSLTVTAAAVASNHPPLVEAIPNRFALCPPSQEEFLSFSPRKGSEVSVSSGSADGGSLAAVTAVLPSPGSKLTDDEIWQEYDDFLDKVTSPQTPEEGLLNTPISFSLATRASKALQEGLSGTNNTSPPVSPLQCPDIITPQLSDHNSIHLSRSMVLSALHSSITPSEPISLGELISTYAGSKNSSADFTHTNNPYASLGEELQNDAHAAKPTPKENPPPSTEKDQTQIDPMAQANVRSGSLMTSRWLSFGRVLFSPAKNHMQPQDQARILVIDGLGNDDWSFYCALTYPSAVVYNLTPNVPPQSTSSNPAAWDPPSNHRTIHRSDVKTPFPFPKGFFTVAVMRFPAACSEAAYDTVVSECYRVLRPGGYLELSVMDLDMVNMGSRTRKAVRVLKERIYTTDPNICLKPASDNIQRLLGKRGFANLNRCMVVVPVAGTIVQSSDTSSSNQSVANLPQQYSSSNLPQRSDSLYNRKHKRAPSDDVNMSLGDLLSDPSPSPSNDESIAKMVAKVARWWHIRCYELAVFSDQNKDIWTDKMLLRECRRRGTGFRLLIAYAQKPSEVICGWPKLWSSEGLASTVDHLATLPSILEVM</sequence>
<feature type="compositionally biased region" description="Low complexity" evidence="1">
    <location>
        <begin position="212"/>
        <end position="229"/>
    </location>
</feature>
<dbReference type="eggNOG" id="ENOG502QVZH">
    <property type="taxonomic scope" value="Eukaryota"/>
</dbReference>
<dbReference type="HOGENOM" id="CLU_002714_1_0_1"/>
<feature type="compositionally biased region" description="Polar residues" evidence="1">
    <location>
        <begin position="717"/>
        <end position="729"/>
    </location>
</feature>
<dbReference type="EMBL" id="DS995765">
    <property type="protein sequence ID" value="EGE07753.1"/>
    <property type="molecule type" value="Genomic_DNA"/>
</dbReference>
<dbReference type="Proteomes" id="UP000009169">
    <property type="component" value="Unassembled WGS sequence"/>
</dbReference>
<evidence type="ECO:0000313" key="3">
    <source>
        <dbReference type="Proteomes" id="UP000009169"/>
    </source>
</evidence>
<dbReference type="VEuPathDB" id="FungiDB:TEQG_06785"/>
<feature type="region of interest" description="Disordered" evidence="1">
    <location>
        <begin position="671"/>
        <end position="812"/>
    </location>
</feature>
<reference evidence="3" key="1">
    <citation type="journal article" date="2012" name="MBio">
        <title>Comparative genome analysis of Trichophyton rubrum and related dermatophytes reveals candidate genes involved in infection.</title>
        <authorList>
            <person name="Martinez D.A."/>
            <person name="Oliver B.G."/>
            <person name="Graeser Y."/>
            <person name="Goldberg J.M."/>
            <person name="Li W."/>
            <person name="Martinez-Rossi N.M."/>
            <person name="Monod M."/>
            <person name="Shelest E."/>
            <person name="Barton R.C."/>
            <person name="Birch E."/>
            <person name="Brakhage A.A."/>
            <person name="Chen Z."/>
            <person name="Gurr S.J."/>
            <person name="Heiman D."/>
            <person name="Heitman J."/>
            <person name="Kosti I."/>
            <person name="Rossi A."/>
            <person name="Saif S."/>
            <person name="Samalova M."/>
            <person name="Saunders C.W."/>
            <person name="Shea T."/>
            <person name="Summerbell R.C."/>
            <person name="Xu J."/>
            <person name="Young S."/>
            <person name="Zeng Q."/>
            <person name="Birren B.W."/>
            <person name="Cuomo C.A."/>
            <person name="White T.C."/>
        </authorList>
    </citation>
    <scope>NUCLEOTIDE SEQUENCE [LARGE SCALE GENOMIC DNA]</scope>
    <source>
        <strain evidence="3">ATCC MYA-4606 / CBS 127.97</strain>
    </source>
</reference>
<feature type="compositionally biased region" description="Polar residues" evidence="1">
    <location>
        <begin position="307"/>
        <end position="321"/>
    </location>
</feature>
<feature type="compositionally biased region" description="Polar residues" evidence="1">
    <location>
        <begin position="126"/>
        <end position="136"/>
    </location>
</feature>
<dbReference type="OrthoDB" id="5382952at2759"/>
<dbReference type="InterPro" id="IPR029063">
    <property type="entry name" value="SAM-dependent_MTases_sf"/>
</dbReference>
<feature type="compositionally biased region" description="Low complexity" evidence="1">
    <location>
        <begin position="598"/>
        <end position="620"/>
    </location>
</feature>
<feature type="compositionally biased region" description="Polar residues" evidence="1">
    <location>
        <begin position="435"/>
        <end position="445"/>
    </location>
</feature>
<feature type="compositionally biased region" description="Polar residues" evidence="1">
    <location>
        <begin position="374"/>
        <end position="386"/>
    </location>
</feature>
<feature type="compositionally biased region" description="Low complexity" evidence="1">
    <location>
        <begin position="112"/>
        <end position="125"/>
    </location>
</feature>